<protein>
    <submittedName>
        <fullName evidence="1">Uncharacterized protein</fullName>
    </submittedName>
</protein>
<proteinExistence type="predicted"/>
<organism evidence="1 2">
    <name type="scientific">Chloropicon primus</name>
    <dbReference type="NCBI Taxonomy" id="1764295"/>
    <lineage>
        <taxon>Eukaryota</taxon>
        <taxon>Viridiplantae</taxon>
        <taxon>Chlorophyta</taxon>
        <taxon>Chloropicophyceae</taxon>
        <taxon>Chloropicales</taxon>
        <taxon>Chloropicaceae</taxon>
        <taxon>Chloropicon</taxon>
    </lineage>
</organism>
<name>A0A5B8MCA0_9CHLO</name>
<gene>
    <name evidence="1" type="ORF">A3770_01p06050</name>
</gene>
<evidence type="ECO:0000313" key="2">
    <source>
        <dbReference type="Proteomes" id="UP000316726"/>
    </source>
</evidence>
<dbReference type="OrthoDB" id="566087at2759"/>
<keyword evidence="2" id="KW-1185">Reference proteome</keyword>
<evidence type="ECO:0000313" key="1">
    <source>
        <dbReference type="EMBL" id="QDZ18087.1"/>
    </source>
</evidence>
<reference evidence="1 2" key="1">
    <citation type="submission" date="2018-07" db="EMBL/GenBank/DDBJ databases">
        <title>The complete nuclear genome of the prasinophyte Chloropicon primus (CCMP1205).</title>
        <authorList>
            <person name="Pombert J.-F."/>
            <person name="Otis C."/>
            <person name="Turmel M."/>
            <person name="Lemieux C."/>
        </authorList>
    </citation>
    <scope>NUCLEOTIDE SEQUENCE [LARGE SCALE GENOMIC DNA]</scope>
    <source>
        <strain evidence="1 2">CCMP1205</strain>
    </source>
</reference>
<sequence>MIICLGPVCVPLHMLLPFVLAWFHRKGYFTWFKEEWVTYRWWKNLIFSGRSKQQKRVEMTDTKKST</sequence>
<accession>A0A5B8MCA0</accession>
<dbReference type="EMBL" id="CP031034">
    <property type="protein sequence ID" value="QDZ18087.1"/>
    <property type="molecule type" value="Genomic_DNA"/>
</dbReference>
<dbReference type="AlphaFoldDB" id="A0A5B8MCA0"/>
<dbReference type="Proteomes" id="UP000316726">
    <property type="component" value="Chromosome 1"/>
</dbReference>